<protein>
    <recommendedName>
        <fullName evidence="4">DUF1684 domain-containing protein</fullName>
    </recommendedName>
</protein>
<keyword evidence="3" id="KW-1185">Reference proteome</keyword>
<dbReference type="STRING" id="445710.ATSB10_12270"/>
<accession>A0A160MZ58</accession>
<dbReference type="EMBL" id="CP014841">
    <property type="protein sequence ID" value="AND68681.1"/>
    <property type="molecule type" value="Genomic_DNA"/>
</dbReference>
<reference evidence="2 3" key="1">
    <citation type="submission" date="2016-02" db="EMBL/GenBank/DDBJ databases">
        <title>Complete genome sequencing and analysis of ATSB10, Dyella thiooxydans isolated from rhizosphere soil of sunflower (Helianthus annuus L.).</title>
        <authorList>
            <person name="Lee Y."/>
            <person name="Hwangbo K."/>
            <person name="Chung H."/>
            <person name="Yoo J."/>
            <person name="Kim K.Y."/>
            <person name="Sa T.M."/>
            <person name="Um Y."/>
            <person name="Madhaiyan M."/>
        </authorList>
    </citation>
    <scope>NUCLEOTIDE SEQUENCE [LARGE SCALE GENOMIC DNA]</scope>
    <source>
        <strain evidence="2 3">ATSB10</strain>
    </source>
</reference>
<dbReference type="PANTHER" id="PTHR41913:SF1">
    <property type="entry name" value="DUF1684 DOMAIN-CONTAINING PROTEIN"/>
    <property type="match status" value="1"/>
</dbReference>
<feature type="signal peptide" evidence="1">
    <location>
        <begin position="1"/>
        <end position="36"/>
    </location>
</feature>
<evidence type="ECO:0000313" key="3">
    <source>
        <dbReference type="Proteomes" id="UP000077255"/>
    </source>
</evidence>
<organism evidence="2 3">
    <name type="scientific">Dyella thiooxydans</name>
    <dbReference type="NCBI Taxonomy" id="445710"/>
    <lineage>
        <taxon>Bacteria</taxon>
        <taxon>Pseudomonadati</taxon>
        <taxon>Pseudomonadota</taxon>
        <taxon>Gammaproteobacteria</taxon>
        <taxon>Lysobacterales</taxon>
        <taxon>Rhodanobacteraceae</taxon>
        <taxon>Dyella</taxon>
    </lineage>
</organism>
<feature type="chain" id="PRO_5007817542" description="DUF1684 domain-containing protein" evidence="1">
    <location>
        <begin position="37"/>
        <end position="329"/>
    </location>
</feature>
<dbReference type="PANTHER" id="PTHR41913">
    <property type="entry name" value="DUF1684 DOMAIN-CONTAINING PROTEIN"/>
    <property type="match status" value="1"/>
</dbReference>
<evidence type="ECO:0000256" key="1">
    <source>
        <dbReference type="SAM" id="SignalP"/>
    </source>
</evidence>
<dbReference type="Proteomes" id="UP000077255">
    <property type="component" value="Chromosome"/>
</dbReference>
<sequence length="329" mass="35337">MQDRHTRGSPALVDRPMTRRLPLALALVLGVSAVHATEPSASHQPSATQVVEQVEQWRADRIKRLTAPDGWLSLIGLEWLHEGANRVGAAADNDIVLKAGPDHLGVATLAADGTVRFTATPGSGAVIDGKPASDAVLVDDMHAGKAGPTTVHFGSASFYVIDREGRKGLRVKDPEAETRRHFLGIDYFPINPSWRIVADWVPFHPVHTLEIGTAIGTIDKVEVPGKAVFHHGGRTFELLPYQEEPGGELFFVMADRTSGKETYGAARFLYAALPAGGLDKPGAVVLDFNRAYNPPCAFTPFATCPLAPPENRLDIAVTAGEKKYAGGHH</sequence>
<evidence type="ECO:0008006" key="4">
    <source>
        <dbReference type="Google" id="ProtNLM"/>
    </source>
</evidence>
<dbReference type="Pfam" id="PF07920">
    <property type="entry name" value="DUF1684"/>
    <property type="match status" value="1"/>
</dbReference>
<evidence type="ECO:0000313" key="2">
    <source>
        <dbReference type="EMBL" id="AND68681.1"/>
    </source>
</evidence>
<proteinExistence type="predicted"/>
<dbReference type="PATRIC" id="fig|445710.3.peg.1227"/>
<name>A0A160MZ58_9GAMM</name>
<dbReference type="AlphaFoldDB" id="A0A160MZ58"/>
<dbReference type="InterPro" id="IPR012467">
    <property type="entry name" value="DUF1684"/>
</dbReference>
<dbReference type="KEGG" id="dtx:ATSB10_12270"/>
<gene>
    <name evidence="2" type="ORF">ATSB10_12270</name>
</gene>
<keyword evidence="1" id="KW-0732">Signal</keyword>